<evidence type="ECO:0000256" key="2">
    <source>
        <dbReference type="ARBA" id="ARBA00022980"/>
    </source>
</evidence>
<dbReference type="GO" id="GO:0003735">
    <property type="term" value="F:structural constituent of ribosome"/>
    <property type="evidence" value="ECO:0007669"/>
    <property type="project" value="InterPro"/>
</dbReference>
<evidence type="ECO:0000313" key="6">
    <source>
        <dbReference type="EMBL" id="MDI6450864.1"/>
    </source>
</evidence>
<dbReference type="PANTHER" id="PTHR21349">
    <property type="entry name" value="50S RIBOSOMAL PROTEIN L21"/>
    <property type="match status" value="1"/>
</dbReference>
<dbReference type="GO" id="GO:0005840">
    <property type="term" value="C:ribosome"/>
    <property type="evidence" value="ECO:0007669"/>
    <property type="project" value="UniProtKB-KW"/>
</dbReference>
<keyword evidence="2 4" id="KW-0689">Ribosomal protein</keyword>
<evidence type="ECO:0000313" key="7">
    <source>
        <dbReference type="Proteomes" id="UP001431776"/>
    </source>
</evidence>
<keyword evidence="4 5" id="KW-0699">rRNA-binding</keyword>
<evidence type="ECO:0000256" key="5">
    <source>
        <dbReference type="RuleBase" id="RU000562"/>
    </source>
</evidence>
<evidence type="ECO:0000256" key="3">
    <source>
        <dbReference type="ARBA" id="ARBA00023274"/>
    </source>
</evidence>
<dbReference type="NCBIfam" id="TIGR00061">
    <property type="entry name" value="L21"/>
    <property type="match status" value="1"/>
</dbReference>
<keyword evidence="4 5" id="KW-0694">RNA-binding</keyword>
<dbReference type="SUPFAM" id="SSF141091">
    <property type="entry name" value="L21p-like"/>
    <property type="match status" value="1"/>
</dbReference>
<protein>
    <recommendedName>
        <fullName evidence="4">Large ribosomal subunit protein bL21</fullName>
    </recommendedName>
</protein>
<dbReference type="GO" id="GO:1990904">
    <property type="term" value="C:ribonucleoprotein complex"/>
    <property type="evidence" value="ECO:0007669"/>
    <property type="project" value="UniProtKB-KW"/>
</dbReference>
<sequence>MYAVIEQGGKQHKVAEGDRLNIELVDIDPQATQIEMDKVLFVGDGANSRLGTPYVDGAKVLASFNGSAEEAVVKGEKLYITYFRRRKNSKCRIGHRQKYLQVTIDKIEA</sequence>
<dbReference type="GO" id="GO:0006412">
    <property type="term" value="P:translation"/>
    <property type="evidence" value="ECO:0007669"/>
    <property type="project" value="UniProtKB-UniRule"/>
</dbReference>
<comment type="similarity">
    <text evidence="1 4 5">Belongs to the bacterial ribosomal protein bL21 family.</text>
</comment>
<comment type="subunit">
    <text evidence="4">Part of the 50S ribosomal subunit. Contacts protein L20.</text>
</comment>
<dbReference type="GO" id="GO:0005737">
    <property type="term" value="C:cytoplasm"/>
    <property type="evidence" value="ECO:0007669"/>
    <property type="project" value="UniProtKB-ARBA"/>
</dbReference>
<gene>
    <name evidence="4 6" type="primary">rplU</name>
    <name evidence="6" type="ORF">QJ522_17525</name>
</gene>
<proteinExistence type="inferred from homology"/>
<dbReference type="HAMAP" id="MF_01363">
    <property type="entry name" value="Ribosomal_bL21"/>
    <property type="match status" value="1"/>
</dbReference>
<dbReference type="InterPro" id="IPR001787">
    <property type="entry name" value="Ribosomal_bL21"/>
</dbReference>
<comment type="function">
    <text evidence="4 5">This protein binds to 23S rRNA in the presence of protein L20.</text>
</comment>
<dbReference type="GO" id="GO:0019843">
    <property type="term" value="F:rRNA binding"/>
    <property type="evidence" value="ECO:0007669"/>
    <property type="project" value="UniProtKB-UniRule"/>
</dbReference>
<reference evidence="6" key="1">
    <citation type="submission" date="2023-05" db="EMBL/GenBank/DDBJ databases">
        <title>Anaerotaeda fermentans gen. nov., sp. nov., a novel anaerobic planctomycete of the new family within the order Sedimentisphaerales isolated from Taman Peninsula, Russia.</title>
        <authorList>
            <person name="Khomyakova M.A."/>
            <person name="Merkel A.Y."/>
            <person name="Slobodkin A.I."/>
        </authorList>
    </citation>
    <scope>NUCLEOTIDE SEQUENCE</scope>
    <source>
        <strain evidence="6">M17dextr</strain>
    </source>
</reference>
<dbReference type="InterPro" id="IPR028909">
    <property type="entry name" value="bL21-like"/>
</dbReference>
<dbReference type="InterPro" id="IPR036164">
    <property type="entry name" value="bL21-like_sf"/>
</dbReference>
<dbReference type="PANTHER" id="PTHR21349:SF0">
    <property type="entry name" value="LARGE RIBOSOMAL SUBUNIT PROTEIN BL21M"/>
    <property type="match status" value="1"/>
</dbReference>
<keyword evidence="3 4" id="KW-0687">Ribonucleoprotein</keyword>
<accession>A0AAW6U5D9</accession>
<evidence type="ECO:0000256" key="1">
    <source>
        <dbReference type="ARBA" id="ARBA00008563"/>
    </source>
</evidence>
<name>A0AAW6U5D9_9BACT</name>
<evidence type="ECO:0000256" key="4">
    <source>
        <dbReference type="HAMAP-Rule" id="MF_01363"/>
    </source>
</evidence>
<dbReference type="RefSeq" id="WP_349246273.1">
    <property type="nucleotide sequence ID" value="NZ_JASCXX010000025.1"/>
</dbReference>
<dbReference type="AlphaFoldDB" id="A0AAW6U5D9"/>
<dbReference type="EMBL" id="JASCXX010000025">
    <property type="protein sequence ID" value="MDI6450864.1"/>
    <property type="molecule type" value="Genomic_DNA"/>
</dbReference>
<organism evidence="6 7">
    <name type="scientific">Anaerobaca lacustris</name>
    <dbReference type="NCBI Taxonomy" id="3044600"/>
    <lineage>
        <taxon>Bacteria</taxon>
        <taxon>Pseudomonadati</taxon>
        <taxon>Planctomycetota</taxon>
        <taxon>Phycisphaerae</taxon>
        <taxon>Sedimentisphaerales</taxon>
        <taxon>Anaerobacaceae</taxon>
        <taxon>Anaerobaca</taxon>
    </lineage>
</organism>
<keyword evidence="7" id="KW-1185">Reference proteome</keyword>
<dbReference type="Proteomes" id="UP001431776">
    <property type="component" value="Unassembled WGS sequence"/>
</dbReference>
<comment type="caution">
    <text evidence="6">The sequence shown here is derived from an EMBL/GenBank/DDBJ whole genome shotgun (WGS) entry which is preliminary data.</text>
</comment>
<dbReference type="Pfam" id="PF00829">
    <property type="entry name" value="Ribosomal_L21p"/>
    <property type="match status" value="1"/>
</dbReference>